<organism evidence="5 6">
    <name type="scientific">Desulfoluna spongiiphila</name>
    <dbReference type="NCBI Taxonomy" id="419481"/>
    <lineage>
        <taxon>Bacteria</taxon>
        <taxon>Pseudomonadati</taxon>
        <taxon>Thermodesulfobacteriota</taxon>
        <taxon>Desulfobacteria</taxon>
        <taxon>Desulfobacterales</taxon>
        <taxon>Desulfolunaceae</taxon>
        <taxon>Desulfoluna</taxon>
    </lineage>
</organism>
<evidence type="ECO:0000256" key="2">
    <source>
        <dbReference type="ARBA" id="ARBA00023004"/>
    </source>
</evidence>
<accession>A0A1G5I1W9</accession>
<dbReference type="PANTHER" id="PTHR43312">
    <property type="entry name" value="D-THREO-ALDOSE 1-DEHYDROGENASE"/>
    <property type="match status" value="1"/>
</dbReference>
<dbReference type="CDD" id="cd19096">
    <property type="entry name" value="AKR_Fe-S_oxidoreductase"/>
    <property type="match status" value="1"/>
</dbReference>
<dbReference type="SUPFAM" id="SSF46548">
    <property type="entry name" value="alpha-helical ferredoxin"/>
    <property type="match status" value="1"/>
</dbReference>
<dbReference type="PANTHER" id="PTHR43312:SF2">
    <property type="entry name" value="OXIDOREDUCTASE"/>
    <property type="match status" value="1"/>
</dbReference>
<evidence type="ECO:0000313" key="5">
    <source>
        <dbReference type="EMBL" id="SCY69884.1"/>
    </source>
</evidence>
<dbReference type="STRING" id="419481.SAMN05216233_11717"/>
<keyword evidence="3" id="KW-0411">Iron-sulfur</keyword>
<dbReference type="EMBL" id="FMUX01000017">
    <property type="protein sequence ID" value="SCY69884.1"/>
    <property type="molecule type" value="Genomic_DNA"/>
</dbReference>
<dbReference type="OrthoDB" id="9773828at2"/>
<feature type="domain" description="4Fe-4S ferredoxin-type" evidence="4">
    <location>
        <begin position="345"/>
        <end position="373"/>
    </location>
</feature>
<dbReference type="Proteomes" id="UP000198870">
    <property type="component" value="Unassembled WGS sequence"/>
</dbReference>
<dbReference type="InterPro" id="IPR023210">
    <property type="entry name" value="NADP_OxRdtase_dom"/>
</dbReference>
<proteinExistence type="predicted"/>
<dbReference type="GO" id="GO:0051536">
    <property type="term" value="F:iron-sulfur cluster binding"/>
    <property type="evidence" value="ECO:0007669"/>
    <property type="project" value="UniProtKB-KW"/>
</dbReference>
<evidence type="ECO:0000259" key="4">
    <source>
        <dbReference type="PROSITE" id="PS51379"/>
    </source>
</evidence>
<dbReference type="Pfam" id="PF13187">
    <property type="entry name" value="Fer4_9"/>
    <property type="match status" value="1"/>
</dbReference>
<dbReference type="GO" id="GO:0046872">
    <property type="term" value="F:metal ion binding"/>
    <property type="evidence" value="ECO:0007669"/>
    <property type="project" value="UniProtKB-KW"/>
</dbReference>
<dbReference type="RefSeq" id="WP_092213160.1">
    <property type="nucleotide sequence ID" value="NZ_FMUX01000017.1"/>
</dbReference>
<evidence type="ECO:0000256" key="3">
    <source>
        <dbReference type="ARBA" id="ARBA00023014"/>
    </source>
</evidence>
<name>A0A1G5I1W9_9BACT</name>
<dbReference type="SUPFAM" id="SSF51430">
    <property type="entry name" value="NAD(P)-linked oxidoreductase"/>
    <property type="match status" value="1"/>
</dbReference>
<dbReference type="Pfam" id="PF00248">
    <property type="entry name" value="Aldo_ket_red"/>
    <property type="match status" value="1"/>
</dbReference>
<gene>
    <name evidence="5" type="ORF">SAMN05216233_11717</name>
</gene>
<keyword evidence="1" id="KW-0479">Metal-binding</keyword>
<keyword evidence="6" id="KW-1185">Reference proteome</keyword>
<reference evidence="5 6" key="1">
    <citation type="submission" date="2016-10" db="EMBL/GenBank/DDBJ databases">
        <authorList>
            <person name="de Groot N.N."/>
        </authorList>
    </citation>
    <scope>NUCLEOTIDE SEQUENCE [LARGE SCALE GENOMIC DNA]</scope>
    <source>
        <strain evidence="5 6">AA1</strain>
    </source>
</reference>
<dbReference type="InterPro" id="IPR017896">
    <property type="entry name" value="4Fe4S_Fe-S-bd"/>
</dbReference>
<dbReference type="InterPro" id="IPR017900">
    <property type="entry name" value="4Fe4S_Fe_S_CS"/>
</dbReference>
<sequence length="403" mass="44685">MQYRHVPQTGDRLSALGFGAMRLPMTEEGQVDEDRAIRQIRSAVDSGVNYLDTAWPYHGGQSETILGRALKDGYRDKVKVATKLPSWLVNTRGEMDIYLNTQLDKLGVDCIDYYLLHALDGKSWDKLESLGVKGFLDAALADGRIKNAGFSFHGSVEDFKRIVDAHPWTFCQIQYNFLDQENQAGTEGLEYAAAKNLGVIIMEPLRGGNLGAPESPPAIKKIWDEAPVKRTPVAWALQWVWNRPEVTVVLSGMNDEAHIEENLAMAEIALPGSLTPEECELVDRVADTYHELMRVGCTGCGYCMPCPVGVMIPAAFEVFNKVHLFGKKEEGKFLYALRLGGVLRPGGTGYASQCVQCGECLEKCPQHINIPEVLSEVVDELEDEHLPKRLAQARKMMGLESAE</sequence>
<dbReference type="AlphaFoldDB" id="A0A1G5I1W9"/>
<evidence type="ECO:0000313" key="6">
    <source>
        <dbReference type="Proteomes" id="UP000198870"/>
    </source>
</evidence>
<dbReference type="PROSITE" id="PS51379">
    <property type="entry name" value="4FE4S_FER_2"/>
    <property type="match status" value="1"/>
</dbReference>
<dbReference type="Gene3D" id="3.20.20.100">
    <property type="entry name" value="NADP-dependent oxidoreductase domain"/>
    <property type="match status" value="1"/>
</dbReference>
<dbReference type="InterPro" id="IPR053135">
    <property type="entry name" value="AKR2_Oxidoreductase"/>
</dbReference>
<keyword evidence="2" id="KW-0408">Iron</keyword>
<dbReference type="InterPro" id="IPR036812">
    <property type="entry name" value="NAD(P)_OxRdtase_dom_sf"/>
</dbReference>
<dbReference type="PROSITE" id="PS00198">
    <property type="entry name" value="4FE4S_FER_1"/>
    <property type="match status" value="1"/>
</dbReference>
<evidence type="ECO:0000256" key="1">
    <source>
        <dbReference type="ARBA" id="ARBA00022723"/>
    </source>
</evidence>
<protein>
    <recommendedName>
        <fullName evidence="4">4Fe-4S ferredoxin-type domain-containing protein</fullName>
    </recommendedName>
</protein>